<dbReference type="EMBL" id="JABFUD020000017">
    <property type="protein sequence ID" value="KAI5067476.1"/>
    <property type="molecule type" value="Genomic_DNA"/>
</dbReference>
<sequence>MEDVTPTTGDTLEENPSPYQEKTQPALSSSRKVAPKYEESLAEMVGIGKLLLELHLKETASHNTALEKERLNILAAMRMTMSDFLKESRGGDK</sequence>
<keyword evidence="3" id="KW-1185">Reference proteome</keyword>
<evidence type="ECO:0000313" key="2">
    <source>
        <dbReference type="EMBL" id="KAI5067476.1"/>
    </source>
</evidence>
<name>A0A9D4UGI4_ADICA</name>
<organism evidence="2 3">
    <name type="scientific">Adiantum capillus-veneris</name>
    <name type="common">Maidenhair fern</name>
    <dbReference type="NCBI Taxonomy" id="13818"/>
    <lineage>
        <taxon>Eukaryota</taxon>
        <taxon>Viridiplantae</taxon>
        <taxon>Streptophyta</taxon>
        <taxon>Embryophyta</taxon>
        <taxon>Tracheophyta</taxon>
        <taxon>Polypodiopsida</taxon>
        <taxon>Polypodiidae</taxon>
        <taxon>Polypodiales</taxon>
        <taxon>Pteridineae</taxon>
        <taxon>Pteridaceae</taxon>
        <taxon>Vittarioideae</taxon>
        <taxon>Adiantum</taxon>
    </lineage>
</organism>
<evidence type="ECO:0000256" key="1">
    <source>
        <dbReference type="SAM" id="MobiDB-lite"/>
    </source>
</evidence>
<proteinExistence type="predicted"/>
<evidence type="ECO:0000313" key="3">
    <source>
        <dbReference type="Proteomes" id="UP000886520"/>
    </source>
</evidence>
<protein>
    <submittedName>
        <fullName evidence="2">Uncharacterized protein</fullName>
    </submittedName>
</protein>
<dbReference type="Proteomes" id="UP000886520">
    <property type="component" value="Chromosome 17"/>
</dbReference>
<comment type="caution">
    <text evidence="2">The sequence shown here is derived from an EMBL/GenBank/DDBJ whole genome shotgun (WGS) entry which is preliminary data.</text>
</comment>
<feature type="compositionally biased region" description="Polar residues" evidence="1">
    <location>
        <begin position="1"/>
        <end position="10"/>
    </location>
</feature>
<reference evidence="2" key="1">
    <citation type="submission" date="2021-01" db="EMBL/GenBank/DDBJ databases">
        <title>Adiantum capillus-veneris genome.</title>
        <authorList>
            <person name="Fang Y."/>
            <person name="Liao Q."/>
        </authorList>
    </citation>
    <scope>NUCLEOTIDE SEQUENCE</scope>
    <source>
        <strain evidence="2">H3</strain>
        <tissue evidence="2">Leaf</tissue>
    </source>
</reference>
<feature type="region of interest" description="Disordered" evidence="1">
    <location>
        <begin position="1"/>
        <end position="32"/>
    </location>
</feature>
<accession>A0A9D4UGI4</accession>
<feature type="compositionally biased region" description="Polar residues" evidence="1">
    <location>
        <begin position="17"/>
        <end position="31"/>
    </location>
</feature>
<dbReference type="AlphaFoldDB" id="A0A9D4UGI4"/>
<gene>
    <name evidence="2" type="ORF">GOP47_0018004</name>
</gene>